<organism evidence="3 4">
    <name type="scientific">Asticcacaulis currens</name>
    <dbReference type="NCBI Taxonomy" id="2984210"/>
    <lineage>
        <taxon>Bacteria</taxon>
        <taxon>Pseudomonadati</taxon>
        <taxon>Pseudomonadota</taxon>
        <taxon>Alphaproteobacteria</taxon>
        <taxon>Caulobacterales</taxon>
        <taxon>Caulobacteraceae</taxon>
        <taxon>Asticcacaulis</taxon>
    </lineage>
</organism>
<keyword evidence="2" id="KW-0472">Membrane</keyword>
<accession>A0ABT5IEE0</accession>
<feature type="transmembrane region" description="Helical" evidence="2">
    <location>
        <begin position="21"/>
        <end position="43"/>
    </location>
</feature>
<protein>
    <submittedName>
        <fullName evidence="3">Uncharacterized protein</fullName>
    </submittedName>
</protein>
<evidence type="ECO:0000313" key="4">
    <source>
        <dbReference type="Proteomes" id="UP001216595"/>
    </source>
</evidence>
<proteinExistence type="predicted"/>
<evidence type="ECO:0000256" key="1">
    <source>
        <dbReference type="SAM" id="MobiDB-lite"/>
    </source>
</evidence>
<feature type="region of interest" description="Disordered" evidence="1">
    <location>
        <begin position="1"/>
        <end position="21"/>
    </location>
</feature>
<dbReference type="RefSeq" id="WP_272741263.1">
    <property type="nucleotide sequence ID" value="NZ_JAQQKW010000005.1"/>
</dbReference>
<keyword evidence="2" id="KW-0812">Transmembrane</keyword>
<evidence type="ECO:0000313" key="3">
    <source>
        <dbReference type="EMBL" id="MDC7694548.1"/>
    </source>
</evidence>
<dbReference type="Proteomes" id="UP001216595">
    <property type="component" value="Unassembled WGS sequence"/>
</dbReference>
<dbReference type="EMBL" id="JAQQKW010000005">
    <property type="protein sequence ID" value="MDC7694548.1"/>
    <property type="molecule type" value="Genomic_DNA"/>
</dbReference>
<sequence>MAIKLNYAPRRDDSGKRPRSPLVRPLDIILGLSIGMALAAFLIF</sequence>
<name>A0ABT5IEE0_9CAUL</name>
<evidence type="ECO:0000256" key="2">
    <source>
        <dbReference type="SAM" id="Phobius"/>
    </source>
</evidence>
<keyword evidence="4" id="KW-1185">Reference proteome</keyword>
<gene>
    <name evidence="3" type="ORF">PQU94_09670</name>
</gene>
<comment type="caution">
    <text evidence="3">The sequence shown here is derived from an EMBL/GenBank/DDBJ whole genome shotgun (WGS) entry which is preliminary data.</text>
</comment>
<reference evidence="3 4" key="1">
    <citation type="submission" date="2023-01" db="EMBL/GenBank/DDBJ databases">
        <title>Novel species of the genus Asticcacaulis isolated from rivers.</title>
        <authorList>
            <person name="Lu H."/>
        </authorList>
    </citation>
    <scope>NUCLEOTIDE SEQUENCE [LARGE SCALE GENOMIC DNA]</scope>
    <source>
        <strain evidence="3 4">DXS10W</strain>
    </source>
</reference>
<keyword evidence="2" id="KW-1133">Transmembrane helix</keyword>